<dbReference type="InterPro" id="IPR007205">
    <property type="entry name" value="Protein_HGH1_N"/>
</dbReference>
<evidence type="ECO:0000256" key="2">
    <source>
        <dbReference type="ARBA" id="ARBA00014076"/>
    </source>
</evidence>
<dbReference type="AlphaFoldDB" id="A0A1E4SZC6"/>
<keyword evidence="7" id="KW-1185">Reference proteome</keyword>
<dbReference type="EMBL" id="KV453854">
    <property type="protein sequence ID" value="ODV84865.1"/>
    <property type="molecule type" value="Genomic_DNA"/>
</dbReference>
<evidence type="ECO:0000256" key="3">
    <source>
        <dbReference type="SAM" id="MobiDB-lite"/>
    </source>
</evidence>
<dbReference type="Pfam" id="PF04064">
    <property type="entry name" value="DUF384"/>
    <property type="match status" value="1"/>
</dbReference>
<evidence type="ECO:0000259" key="5">
    <source>
        <dbReference type="Pfam" id="PF04064"/>
    </source>
</evidence>
<dbReference type="InterPro" id="IPR016024">
    <property type="entry name" value="ARM-type_fold"/>
</dbReference>
<dbReference type="OrthoDB" id="338814at2759"/>
<evidence type="ECO:0000259" key="4">
    <source>
        <dbReference type="Pfam" id="PF04063"/>
    </source>
</evidence>
<sequence length="372" mass="42997">MPSELEELVEFLHSPQAQIREIALENLVQFSPAGANQKIFKYDNCRAIEDLITLAKDPKAINVTRALTTLANLCDDVEFRTLIVKDETFLKYILQELINLGNSNADLLCILLTNLAKNDEILRIFDFKLELKTEDQIKTFKSNLAMDCIMDLFVKGSERTLNKYANYDYLAYFMADISRFPKGRHYFTQEQEYDHVYPITKLLVFTEKYDSKTRREGVCSTIKNSLFDTDKHMTLMKDEKINLLPYILGPIALGGNKGLDDDEIFNLPDELQLLDQDKKTEPLYDLIAVHLESLLLICVSREGREYLRSKSTYPIIREIHKTIPDNEELCLELCERVVNMLMRDEPPSAEEVQAMHSDNESDEDDDKITEIV</sequence>
<accession>A0A1E4SZC6</accession>
<name>A0A1E4SZC6_9ASCO</name>
<reference evidence="7" key="1">
    <citation type="submission" date="2016-04" db="EMBL/GenBank/DDBJ databases">
        <title>Comparative genomics of biotechnologically important yeasts.</title>
        <authorList>
            <consortium name="DOE Joint Genome Institute"/>
            <person name="Riley R."/>
            <person name="Haridas S."/>
            <person name="Wolfe K.H."/>
            <person name="Lopes M.R."/>
            <person name="Hittinger C.T."/>
            <person name="Goker M."/>
            <person name="Salamov A."/>
            <person name="Wisecaver J."/>
            <person name="Long T.M."/>
            <person name="Aerts A.L."/>
            <person name="Barry K."/>
            <person name="Choi C."/>
            <person name="Clum A."/>
            <person name="Coughlan A.Y."/>
            <person name="Deshpande S."/>
            <person name="Douglass A.P."/>
            <person name="Hanson S.J."/>
            <person name="Klenk H.-P."/>
            <person name="Labutti K."/>
            <person name="Lapidus A."/>
            <person name="Lindquist E."/>
            <person name="Lipzen A."/>
            <person name="Meier-Kolthoff J.P."/>
            <person name="Ohm R.A."/>
            <person name="Otillar R.P."/>
            <person name="Pangilinan J."/>
            <person name="Peng Y."/>
            <person name="Rokas A."/>
            <person name="Rosa C.A."/>
            <person name="Scheuner C."/>
            <person name="Sibirny A.A."/>
            <person name="Slot J.C."/>
            <person name="Stielow J.B."/>
            <person name="Sun H."/>
            <person name="Kurtzman C.P."/>
            <person name="Blackwell M."/>
            <person name="Grigoriev I.V."/>
            <person name="Jeffries T.W."/>
        </authorList>
    </citation>
    <scope>NUCLEOTIDE SEQUENCE [LARGE SCALE GENOMIC DNA]</scope>
    <source>
        <strain evidence="7">NRRL YB-2248</strain>
    </source>
</reference>
<dbReference type="InterPro" id="IPR011989">
    <property type="entry name" value="ARM-like"/>
</dbReference>
<dbReference type="PANTHER" id="PTHR13387:SF9">
    <property type="entry name" value="PROTEIN HGH1 HOMOLOG"/>
    <property type="match status" value="1"/>
</dbReference>
<evidence type="ECO:0000313" key="6">
    <source>
        <dbReference type="EMBL" id="ODV84865.1"/>
    </source>
</evidence>
<dbReference type="Proteomes" id="UP000094801">
    <property type="component" value="Unassembled WGS sequence"/>
</dbReference>
<feature type="region of interest" description="Disordered" evidence="3">
    <location>
        <begin position="348"/>
        <end position="372"/>
    </location>
</feature>
<gene>
    <name evidence="6" type="ORF">CANARDRAFT_176299</name>
</gene>
<evidence type="ECO:0000256" key="1">
    <source>
        <dbReference type="ARBA" id="ARBA00006712"/>
    </source>
</evidence>
<comment type="similarity">
    <text evidence="1">Belongs to the HGH1 family.</text>
</comment>
<dbReference type="InterPro" id="IPR007206">
    <property type="entry name" value="Protein_HGH1_C"/>
</dbReference>
<feature type="compositionally biased region" description="Acidic residues" evidence="3">
    <location>
        <begin position="360"/>
        <end position="372"/>
    </location>
</feature>
<dbReference type="PANTHER" id="PTHR13387">
    <property type="entry name" value="PROTEIN HGH1 HOMOLOG"/>
    <property type="match status" value="1"/>
</dbReference>
<dbReference type="Pfam" id="PF04063">
    <property type="entry name" value="DUF383"/>
    <property type="match status" value="1"/>
</dbReference>
<protein>
    <recommendedName>
        <fullName evidence="2">Protein HGH1 homolog</fullName>
    </recommendedName>
</protein>
<feature type="domain" description="Protein HGH1 C-terminal" evidence="5">
    <location>
        <begin position="293"/>
        <end position="347"/>
    </location>
</feature>
<dbReference type="InterPro" id="IPR039717">
    <property type="entry name" value="Hgh1"/>
</dbReference>
<feature type="domain" description="Protein HGH1 N-terminal" evidence="4">
    <location>
        <begin position="98"/>
        <end position="286"/>
    </location>
</feature>
<dbReference type="STRING" id="983967.A0A1E4SZC6"/>
<dbReference type="SUPFAM" id="SSF48371">
    <property type="entry name" value="ARM repeat"/>
    <property type="match status" value="1"/>
</dbReference>
<organism evidence="6 7">
    <name type="scientific">[Candida] arabinofermentans NRRL YB-2248</name>
    <dbReference type="NCBI Taxonomy" id="983967"/>
    <lineage>
        <taxon>Eukaryota</taxon>
        <taxon>Fungi</taxon>
        <taxon>Dikarya</taxon>
        <taxon>Ascomycota</taxon>
        <taxon>Saccharomycotina</taxon>
        <taxon>Pichiomycetes</taxon>
        <taxon>Pichiales</taxon>
        <taxon>Pichiaceae</taxon>
        <taxon>Ogataea</taxon>
        <taxon>Ogataea/Candida clade</taxon>
    </lineage>
</organism>
<dbReference type="Gene3D" id="1.25.10.10">
    <property type="entry name" value="Leucine-rich Repeat Variant"/>
    <property type="match status" value="1"/>
</dbReference>
<evidence type="ECO:0000313" key="7">
    <source>
        <dbReference type="Proteomes" id="UP000094801"/>
    </source>
</evidence>
<proteinExistence type="inferred from homology"/>